<dbReference type="GO" id="GO:0005975">
    <property type="term" value="P:carbohydrate metabolic process"/>
    <property type="evidence" value="ECO:0007669"/>
    <property type="project" value="UniProtKB-ARBA"/>
</dbReference>
<proteinExistence type="predicted"/>
<dbReference type="GeneID" id="29470768"/>
<evidence type="ECO:0000313" key="1">
    <source>
        <dbReference type="EMBL" id="CAQ02214.1"/>
    </source>
</evidence>
<evidence type="ECO:0000313" key="2">
    <source>
        <dbReference type="Proteomes" id="UP000001318"/>
    </source>
</evidence>
<keyword evidence="2" id="KW-1185">Reference proteome</keyword>
<accession>B0RFC9</accession>
<dbReference type="Proteomes" id="UP000001318">
    <property type="component" value="Chromosome"/>
</dbReference>
<dbReference type="InterPro" id="IPR000601">
    <property type="entry name" value="PKD_dom"/>
</dbReference>
<dbReference type="HOGENOM" id="CLU_080102_0_0_11"/>
<dbReference type="InterPro" id="IPR013783">
    <property type="entry name" value="Ig-like_fold"/>
</dbReference>
<dbReference type="EMBL" id="AM849034">
    <property type="protein sequence ID" value="CAQ02214.1"/>
    <property type="molecule type" value="Genomic_DNA"/>
</dbReference>
<dbReference type="Gene3D" id="2.60.40.10">
    <property type="entry name" value="Immunoglobulins"/>
    <property type="match status" value="1"/>
</dbReference>
<protein>
    <submittedName>
        <fullName evidence="1">Exported protein</fullName>
    </submittedName>
</protein>
<sequence>MRLSYPSILIVAVVLTVVVPASASKAADGYCGIGYTRMPTCSSGAVGMGEVQLRAETTTEGSPSDDVADHLGQASATAEPRVAKPAPPPPVPRGRLAADVDAPCQPSARLAGGGLCSDGQHAFLPPAKAPTKPADPAPVVAATPGVSLADVAQFVPRDASIRSQPNGWAIVGAPVNLFTDATTQVVGGTLLGRPAQVRFVPVSFTWDHGDGTSSTVEGPGSSWKALGQQDSTATDTSHVYPSVGVRQVTLTIAYSPSYRFDGGGWQQIPGTLPVQVGPVTLRVLQGSTVLVGGACGTRDAGPGC</sequence>
<gene>
    <name evidence="1" type="ordered locus">CMS2118</name>
</gene>
<name>B0RFC9_CLASE</name>
<dbReference type="PROSITE" id="PS50093">
    <property type="entry name" value="PKD"/>
    <property type="match status" value="1"/>
</dbReference>
<organism evidence="1 2">
    <name type="scientific">Clavibacter sepedonicus</name>
    <name type="common">Clavibacter michiganensis subsp. sepedonicus</name>
    <dbReference type="NCBI Taxonomy" id="31964"/>
    <lineage>
        <taxon>Bacteria</taxon>
        <taxon>Bacillati</taxon>
        <taxon>Actinomycetota</taxon>
        <taxon>Actinomycetes</taxon>
        <taxon>Micrococcales</taxon>
        <taxon>Microbacteriaceae</taxon>
        <taxon>Clavibacter</taxon>
    </lineage>
</organism>
<dbReference type="eggNOG" id="ENOG5031GP7">
    <property type="taxonomic scope" value="Bacteria"/>
</dbReference>
<reference evidence="1 2" key="1">
    <citation type="journal article" date="2008" name="J. Bacteriol.">
        <title>Genome of the actinomycete plant pathogen Clavibacter michiganensis subsp. sepedonicus suggests recent niche adaptation.</title>
        <authorList>
            <person name="Bentley S.D."/>
            <person name="Corton C."/>
            <person name="Brown S.E."/>
            <person name="Barron A."/>
            <person name="Clark L."/>
            <person name="Doggett J."/>
            <person name="Harris B."/>
            <person name="Ormond D."/>
            <person name="Quail M.A."/>
            <person name="May G."/>
            <person name="Francis D."/>
            <person name="Knudson D."/>
            <person name="Parkhill J."/>
            <person name="Ishimaru C.A."/>
        </authorList>
    </citation>
    <scope>NUCLEOTIDE SEQUENCE [LARGE SCALE GENOMIC DNA]</scope>
    <source>
        <strain evidence="2">ATCC 33113 / DSM 20744 / JCM 9667 / LMG 2889 / ICMP 2535 / C-1</strain>
    </source>
</reference>
<dbReference type="STRING" id="31964.CMS2118"/>
<dbReference type="AlphaFoldDB" id="B0RFC9"/>
<dbReference type="KEGG" id="cms:CMS2118"/>
<dbReference type="RefSeq" id="WP_012299432.1">
    <property type="nucleotide sequence ID" value="NC_010407.1"/>
</dbReference>